<reference evidence="1" key="2">
    <citation type="submission" date="2015-10" db="EMBL/GenBank/DDBJ databases">
        <authorList>
            <person name="Gilbert D.G."/>
        </authorList>
    </citation>
    <scope>NUCLEOTIDE SEQUENCE</scope>
</reference>
<name>A0A0P5AEA9_9CRUS</name>
<gene>
    <name evidence="2" type="ORF">OUZ56_004424</name>
</gene>
<protein>
    <submittedName>
        <fullName evidence="1">Uncharacterized protein</fullName>
    </submittedName>
</protein>
<keyword evidence="3" id="KW-1185">Reference proteome</keyword>
<reference evidence="2 3" key="3">
    <citation type="journal article" date="2023" name="Nucleic Acids Res.">
        <title>The hologenome of Daphnia magna reveals possible DNA methylation and microbiome-mediated evolution of the host genome.</title>
        <authorList>
            <person name="Chaturvedi A."/>
            <person name="Li X."/>
            <person name="Dhandapani V."/>
            <person name="Marshall H."/>
            <person name="Kissane S."/>
            <person name="Cuenca-Cambronero M."/>
            <person name="Asole G."/>
            <person name="Calvet F."/>
            <person name="Ruiz-Romero M."/>
            <person name="Marangio P."/>
            <person name="Guigo R."/>
            <person name="Rago D."/>
            <person name="Mirbahai L."/>
            <person name="Eastwood N."/>
            <person name="Colbourne J.K."/>
            <person name="Zhou J."/>
            <person name="Mallon E."/>
            <person name="Orsini L."/>
        </authorList>
    </citation>
    <scope>NUCLEOTIDE SEQUENCE [LARGE SCALE GENOMIC DNA]</scope>
    <source>
        <strain evidence="2">LRV0_1</strain>
    </source>
</reference>
<dbReference type="KEGG" id="dmk:116916839"/>
<accession>A0A0P5AEA9</accession>
<dbReference type="Proteomes" id="UP001234178">
    <property type="component" value="Unassembled WGS sequence"/>
</dbReference>
<dbReference type="AlphaFoldDB" id="A0A0P5AEA9"/>
<reference evidence="1" key="1">
    <citation type="submission" date="2015-10" db="EMBL/GenBank/DDBJ databases">
        <title>Daphnia magna gene sets from two clonal populations assembled and annotated with EvidentialGene.</title>
        <authorList>
            <person name="Gilbert D."/>
            <person name="Podicheti R."/>
            <person name="Orsini L."/>
            <person name="Colbourne J."/>
            <person name="Pfrender M."/>
        </authorList>
    </citation>
    <scope>NUCLEOTIDE SEQUENCE</scope>
</reference>
<dbReference type="Gene3D" id="1.10.20.10">
    <property type="entry name" value="Histone, subunit A"/>
    <property type="match status" value="1"/>
</dbReference>
<dbReference type="InterPro" id="IPR009072">
    <property type="entry name" value="Histone-fold"/>
</dbReference>
<proteinExistence type="predicted"/>
<sequence length="105" mass="12352">MVDTRKVLSSKLKKKLLEKLTRIPRLKMGNKLFIFFTLSYYAHMKQLAKLATLNALMEKKRAIASKHVIEAHQIIMEKTKMQRKQRTLDEMLKNHSNTLRSPTDL</sequence>
<dbReference type="OrthoDB" id="10328152at2759"/>
<evidence type="ECO:0000313" key="3">
    <source>
        <dbReference type="Proteomes" id="UP001234178"/>
    </source>
</evidence>
<organism evidence="1">
    <name type="scientific">Daphnia magna</name>
    <dbReference type="NCBI Taxonomy" id="35525"/>
    <lineage>
        <taxon>Eukaryota</taxon>
        <taxon>Metazoa</taxon>
        <taxon>Ecdysozoa</taxon>
        <taxon>Arthropoda</taxon>
        <taxon>Crustacea</taxon>
        <taxon>Branchiopoda</taxon>
        <taxon>Diplostraca</taxon>
        <taxon>Cladocera</taxon>
        <taxon>Anomopoda</taxon>
        <taxon>Daphniidae</taxon>
        <taxon>Daphnia</taxon>
    </lineage>
</organism>
<evidence type="ECO:0000313" key="1">
    <source>
        <dbReference type="EMBL" id="JAJ22399.1"/>
    </source>
</evidence>
<dbReference type="EMBL" id="JAOYFB010000001">
    <property type="protein sequence ID" value="KAK4002612.1"/>
    <property type="molecule type" value="Genomic_DNA"/>
</dbReference>
<dbReference type="GO" id="GO:0046982">
    <property type="term" value="F:protein heterodimerization activity"/>
    <property type="evidence" value="ECO:0007669"/>
    <property type="project" value="InterPro"/>
</dbReference>
<evidence type="ECO:0000313" key="2">
    <source>
        <dbReference type="EMBL" id="KAK4002612.1"/>
    </source>
</evidence>
<dbReference type="EMBL" id="GDIP01201003">
    <property type="protein sequence ID" value="JAJ22399.1"/>
    <property type="molecule type" value="Transcribed_RNA"/>
</dbReference>